<sequence length="57" mass="6113">MEQLIGLTLAVSLALSSAGAWLTHVVVCFREEMWGFLLAGALIIPLGVLHGFAVWFG</sequence>
<feature type="transmembrane region" description="Helical" evidence="1">
    <location>
        <begin position="36"/>
        <end position="56"/>
    </location>
</feature>
<dbReference type="RefSeq" id="WP_170130205.1">
    <property type="nucleotide sequence ID" value="NZ_JBHEEY010000001.1"/>
</dbReference>
<reference evidence="2 3" key="1">
    <citation type="submission" date="2018-06" db="EMBL/GenBank/DDBJ databases">
        <title>Genomic Encyclopedia of Type Strains, Phase IV (KMG-IV): sequencing the most valuable type-strain genomes for metagenomic binning, comparative biology and taxonomic classification.</title>
        <authorList>
            <person name="Goeker M."/>
        </authorList>
    </citation>
    <scope>NUCLEOTIDE SEQUENCE [LARGE SCALE GENOMIC DNA]</scope>
    <source>
        <strain evidence="2 3">DSM 26720</strain>
    </source>
</reference>
<dbReference type="AlphaFoldDB" id="A0A364JZB6"/>
<proteinExistence type="predicted"/>
<evidence type="ECO:0000256" key="1">
    <source>
        <dbReference type="SAM" id="Phobius"/>
    </source>
</evidence>
<evidence type="ECO:0000313" key="2">
    <source>
        <dbReference type="EMBL" id="RAK34085.1"/>
    </source>
</evidence>
<evidence type="ECO:0000313" key="3">
    <source>
        <dbReference type="Proteomes" id="UP000249453"/>
    </source>
</evidence>
<dbReference type="EMBL" id="QLMK01000001">
    <property type="protein sequence ID" value="RAK34085.1"/>
    <property type="molecule type" value="Genomic_DNA"/>
</dbReference>
<protein>
    <submittedName>
        <fullName evidence="2">Uncharacterized protein</fullName>
    </submittedName>
</protein>
<name>A0A364JZB6_9HYPH</name>
<comment type="caution">
    <text evidence="2">The sequence shown here is derived from an EMBL/GenBank/DDBJ whole genome shotgun (WGS) entry which is preliminary data.</text>
</comment>
<organism evidence="2 3">
    <name type="scientific">Falsochrobactrum ovis</name>
    <dbReference type="NCBI Taxonomy" id="1293442"/>
    <lineage>
        <taxon>Bacteria</taxon>
        <taxon>Pseudomonadati</taxon>
        <taxon>Pseudomonadota</taxon>
        <taxon>Alphaproteobacteria</taxon>
        <taxon>Hyphomicrobiales</taxon>
        <taxon>Brucellaceae</taxon>
        <taxon>Falsochrobactrum</taxon>
    </lineage>
</organism>
<keyword evidence="1" id="KW-1133">Transmembrane helix</keyword>
<gene>
    <name evidence="2" type="ORF">C7374_101414</name>
</gene>
<keyword evidence="1" id="KW-0812">Transmembrane</keyword>
<dbReference type="Proteomes" id="UP000249453">
    <property type="component" value="Unassembled WGS sequence"/>
</dbReference>
<keyword evidence="1" id="KW-0472">Membrane</keyword>
<accession>A0A364JZB6</accession>
<keyword evidence="3" id="KW-1185">Reference proteome</keyword>